<dbReference type="AlphaFoldDB" id="A0A512JP68"/>
<dbReference type="EMBL" id="BJZV01000023">
    <property type="protein sequence ID" value="GEP11755.1"/>
    <property type="molecule type" value="Genomic_DNA"/>
</dbReference>
<sequence>MGTTTVRVLELSQARAALCVQREATRLLNLIMQGLDVRPLPDGTVRFTFDGQPEMIDQLAMFGALFEDFEDDECEDDGEAEDDARRDERVAADASIDRCELREIRSVATVALLGLKAGVLPEPAPLPVTFTEGALEAA</sequence>
<evidence type="ECO:0000313" key="2">
    <source>
        <dbReference type="Proteomes" id="UP000321750"/>
    </source>
</evidence>
<evidence type="ECO:0000313" key="1">
    <source>
        <dbReference type="EMBL" id="GEP11755.1"/>
    </source>
</evidence>
<reference evidence="1 2" key="1">
    <citation type="submission" date="2019-07" db="EMBL/GenBank/DDBJ databases">
        <title>Whole genome shotgun sequence of Methylobacterium gnaphalii NBRC 107716.</title>
        <authorList>
            <person name="Hosoyama A."/>
            <person name="Uohara A."/>
            <person name="Ohji S."/>
            <person name="Ichikawa N."/>
        </authorList>
    </citation>
    <scope>NUCLEOTIDE SEQUENCE [LARGE SCALE GENOMIC DNA]</scope>
    <source>
        <strain evidence="1 2">NBRC 107716</strain>
    </source>
</reference>
<name>A0A512JP68_9HYPH</name>
<keyword evidence="2" id="KW-1185">Reference proteome</keyword>
<proteinExistence type="predicted"/>
<accession>A0A512JP68</accession>
<comment type="caution">
    <text evidence="1">The sequence shown here is derived from an EMBL/GenBank/DDBJ whole genome shotgun (WGS) entry which is preliminary data.</text>
</comment>
<gene>
    <name evidence="1" type="ORF">MGN01_36000</name>
</gene>
<dbReference type="Proteomes" id="UP000321750">
    <property type="component" value="Unassembled WGS sequence"/>
</dbReference>
<protein>
    <submittedName>
        <fullName evidence="1">Uncharacterized protein</fullName>
    </submittedName>
</protein>
<organism evidence="1 2">
    <name type="scientific">Methylobacterium gnaphalii</name>
    <dbReference type="NCBI Taxonomy" id="1010610"/>
    <lineage>
        <taxon>Bacteria</taxon>
        <taxon>Pseudomonadati</taxon>
        <taxon>Pseudomonadota</taxon>
        <taxon>Alphaproteobacteria</taxon>
        <taxon>Hyphomicrobiales</taxon>
        <taxon>Methylobacteriaceae</taxon>
        <taxon>Methylobacterium</taxon>
    </lineage>
</organism>